<name>A0A3B1CWU7_9ZZZZ</name>
<feature type="domain" description="CHRD" evidence="1">
    <location>
        <begin position="31"/>
        <end position="178"/>
    </location>
</feature>
<feature type="non-terminal residue" evidence="2">
    <location>
        <position position="1"/>
    </location>
</feature>
<evidence type="ECO:0000313" key="2">
    <source>
        <dbReference type="EMBL" id="VAX28344.1"/>
    </source>
</evidence>
<organism evidence="2">
    <name type="scientific">hydrothermal vent metagenome</name>
    <dbReference type="NCBI Taxonomy" id="652676"/>
    <lineage>
        <taxon>unclassified sequences</taxon>
        <taxon>metagenomes</taxon>
        <taxon>ecological metagenomes</taxon>
    </lineage>
</organism>
<proteinExistence type="predicted"/>
<dbReference type="InterPro" id="IPR010895">
    <property type="entry name" value="CHRD"/>
</dbReference>
<sequence length="192" mass="20702">AFVFLLVTEGFSQNMNQMGFPMGHPNNDRPLVLKGGISGFQQVPSFSSSGQGHFKAEINSERTEMKYKLSYEGIEGDVFMAHIHFGQAGANGGIMVWFCGDPDAGFPPPASITVPLCGPKSDQIEGTFTADELLGPEGQGISPGEFEAFVMALEKGVTYVNIHSTLQPPGEIRGQIHRQYFGWGGRGNGFGR</sequence>
<dbReference type="SMART" id="SM00754">
    <property type="entry name" value="CHRD"/>
    <property type="match status" value="1"/>
</dbReference>
<accession>A0A3B1CWU7</accession>
<dbReference type="Pfam" id="PF07452">
    <property type="entry name" value="CHRD"/>
    <property type="match status" value="1"/>
</dbReference>
<reference evidence="2" key="1">
    <citation type="submission" date="2018-06" db="EMBL/GenBank/DDBJ databases">
        <authorList>
            <person name="Zhirakovskaya E."/>
        </authorList>
    </citation>
    <scope>NUCLEOTIDE SEQUENCE</scope>
</reference>
<dbReference type="AlphaFoldDB" id="A0A3B1CWU7"/>
<dbReference type="EMBL" id="UOGF01000038">
    <property type="protein sequence ID" value="VAX28344.1"/>
    <property type="molecule type" value="Genomic_DNA"/>
</dbReference>
<protein>
    <recommendedName>
        <fullName evidence="1">CHRD domain-containing protein</fullName>
    </recommendedName>
</protein>
<gene>
    <name evidence="2" type="ORF">MNBD_NITROSPIRAE01-559</name>
</gene>
<evidence type="ECO:0000259" key="1">
    <source>
        <dbReference type="SMART" id="SM00754"/>
    </source>
</evidence>